<keyword evidence="2" id="KW-1185">Reference proteome</keyword>
<protein>
    <submittedName>
        <fullName evidence="1">Uncharacterized protein</fullName>
    </submittedName>
</protein>
<dbReference type="Proteomes" id="UP001564626">
    <property type="component" value="Unassembled WGS sequence"/>
</dbReference>
<sequence>MAGTRGIGTAEAPRESAPWWRRASNTGRRVVPARWRVAARDRRFAAEERPELQAFQRFYERLERKRGAVYLFVTGGLLHRLVSAERLVPRDVNLVLLGSGLAEPEVRWIRTRLDRPFHHIGLPVDANTAWEFLFATNRFDFGYVDADCLVLEPAVFDDLLRFDDDIALNAAWTHPAEPGLALAVPPLVGVHVAAVRELRRGGRYLSPAHHDWDGSVLPGPQPRSYRRVPTARQRRTLLEVLPADERGRPVPPGGAAHFDTLVAFQIGAVTAGYRTRAVRPLAHRPPDAAAASGAWQQDLSDELVHLRELDRHVRLHLAVEHALLSATGAELPGSYRARLREVAGRLAGLGVAPEEAAGLVRAHLNDRGVGERSADRVLGAG</sequence>
<proteinExistence type="predicted"/>
<dbReference type="RefSeq" id="WP_345360962.1">
    <property type="nucleotide sequence ID" value="NZ_BAABII010000005.1"/>
</dbReference>
<reference evidence="1 2" key="1">
    <citation type="submission" date="2024-08" db="EMBL/GenBank/DDBJ databases">
        <title>Genome mining of Saccharopolyspora cebuensis PGLac3 from Nigerian medicinal plant.</title>
        <authorList>
            <person name="Ezeobiora C.E."/>
            <person name="Igbokwe N.H."/>
            <person name="Amin D.H."/>
            <person name="Mendie U.E."/>
        </authorList>
    </citation>
    <scope>NUCLEOTIDE SEQUENCE [LARGE SCALE GENOMIC DNA]</scope>
    <source>
        <strain evidence="1 2">PGLac3</strain>
    </source>
</reference>
<gene>
    <name evidence="1" type="ORF">AB8O55_02235</name>
</gene>
<accession>A0ABV4CAS0</accession>
<evidence type="ECO:0000313" key="1">
    <source>
        <dbReference type="EMBL" id="MEY8038205.1"/>
    </source>
</evidence>
<comment type="caution">
    <text evidence="1">The sequence shown here is derived from an EMBL/GenBank/DDBJ whole genome shotgun (WGS) entry which is preliminary data.</text>
</comment>
<organism evidence="1 2">
    <name type="scientific">Saccharopolyspora cebuensis</name>
    <dbReference type="NCBI Taxonomy" id="418759"/>
    <lineage>
        <taxon>Bacteria</taxon>
        <taxon>Bacillati</taxon>
        <taxon>Actinomycetota</taxon>
        <taxon>Actinomycetes</taxon>
        <taxon>Pseudonocardiales</taxon>
        <taxon>Pseudonocardiaceae</taxon>
        <taxon>Saccharopolyspora</taxon>
    </lineage>
</organism>
<name>A0ABV4CAS0_9PSEU</name>
<dbReference type="EMBL" id="JBGEHV010000002">
    <property type="protein sequence ID" value="MEY8038205.1"/>
    <property type="molecule type" value="Genomic_DNA"/>
</dbReference>
<evidence type="ECO:0000313" key="2">
    <source>
        <dbReference type="Proteomes" id="UP001564626"/>
    </source>
</evidence>